<keyword evidence="4" id="KW-1185">Reference proteome</keyword>
<name>A7TRQ4_VANPO</name>
<dbReference type="GeneID" id="5543092"/>
<feature type="compositionally biased region" description="Low complexity" evidence="1">
    <location>
        <begin position="52"/>
        <end position="66"/>
    </location>
</feature>
<reference evidence="3 4" key="1">
    <citation type="journal article" date="2007" name="Proc. Natl. Acad. Sci. U.S.A.">
        <title>Independent sorting-out of thousands of duplicated gene pairs in two yeast species descended from a whole-genome duplication.</title>
        <authorList>
            <person name="Scannell D.R."/>
            <person name="Frank A.C."/>
            <person name="Conant G.C."/>
            <person name="Byrne K.P."/>
            <person name="Woolfit M."/>
            <person name="Wolfe K.H."/>
        </authorList>
    </citation>
    <scope>NUCLEOTIDE SEQUENCE [LARGE SCALE GENOMIC DNA]</scope>
    <source>
        <strain evidence="4">ATCC 22028 / DSM 70294 / BCRC 21397 / CBS 2163 / NBRC 10782 / NRRL Y-8283 / UCD 57-17</strain>
    </source>
</reference>
<dbReference type="eggNOG" id="ENOG502RQJB">
    <property type="taxonomic scope" value="Eukaryota"/>
</dbReference>
<dbReference type="KEGG" id="vpo:Kpol_367p3"/>
<dbReference type="OMA" id="RRMVYVY"/>
<dbReference type="EMBL" id="DS480485">
    <property type="protein sequence ID" value="EDO15048.1"/>
    <property type="molecule type" value="Genomic_DNA"/>
</dbReference>
<organism evidence="4">
    <name type="scientific">Vanderwaltozyma polyspora (strain ATCC 22028 / DSM 70294 / BCRC 21397 / CBS 2163 / NBRC 10782 / NRRL Y-8283 / UCD 57-17)</name>
    <name type="common">Kluyveromyces polysporus</name>
    <dbReference type="NCBI Taxonomy" id="436907"/>
    <lineage>
        <taxon>Eukaryota</taxon>
        <taxon>Fungi</taxon>
        <taxon>Dikarya</taxon>
        <taxon>Ascomycota</taxon>
        <taxon>Saccharomycotina</taxon>
        <taxon>Saccharomycetes</taxon>
        <taxon>Saccharomycetales</taxon>
        <taxon>Saccharomycetaceae</taxon>
        <taxon>Vanderwaltozyma</taxon>
    </lineage>
</organism>
<dbReference type="PhylomeDB" id="A7TRQ4"/>
<feature type="compositionally biased region" description="Polar residues" evidence="1">
    <location>
        <begin position="205"/>
        <end position="237"/>
    </location>
</feature>
<gene>
    <name evidence="3" type="ORF">Kpol_367p3</name>
</gene>
<dbReference type="InParanoid" id="A7TRQ4"/>
<dbReference type="InterPro" id="IPR057511">
    <property type="entry name" value="WH_GDS1"/>
</dbReference>
<dbReference type="HOGENOM" id="CLU_028816_1_0_1"/>
<feature type="region of interest" description="Disordered" evidence="1">
    <location>
        <begin position="49"/>
        <end position="83"/>
    </location>
</feature>
<protein>
    <recommendedName>
        <fullName evidence="2">GDS1 winged helix domain-containing protein</fullName>
    </recommendedName>
</protein>
<dbReference type="OrthoDB" id="4090479at2759"/>
<feature type="region of interest" description="Disordered" evidence="1">
    <location>
        <begin position="386"/>
        <end position="405"/>
    </location>
</feature>
<feature type="compositionally biased region" description="Basic and acidic residues" evidence="1">
    <location>
        <begin position="68"/>
        <end position="79"/>
    </location>
</feature>
<sequence length="445" mass="48205">MALTNPRPFQIPTSTTDNEILLNTTSPVFQASALGLSTKPDPITATAADVFPNMSSSSPSELSSNPKSKKDNKKDKDVPAVEISKLIPVTGDRPIPSDRSAPLDDEVLFTVFIILWEKDPDQQGMTVKQLCDYLLEKNPDMSNLSTKLSNLISAKLNAYVKKLEKGEKTLIYALSREWSDSSPRRMLYVYRGILSPDYKEHAQAASVQLKQQQMGQQINSQKGNGGSSDNSQNDKFLNDSFSFSKKVGMSNNLAFTLGNEFNIPYSTSPVSASLTPTAPANVPSPGNASVKSNSNNQKKRTGASDSNDVKSDSSKNGTKKVKPNPTKVPGSEQAPTVSPPVVYITAAAAAPRLSKASKDSFKNTSQNSAGILSALHKIISTQTPIESQFKRDQSNSSTDPLVNSQYDSSPIIPSAWMKTVRNGFLTEDIESPESITLDDLDSIFN</sequence>
<accession>A7TRQ4</accession>
<dbReference type="Pfam" id="PF25318">
    <property type="entry name" value="WHD_GDS1"/>
    <property type="match status" value="1"/>
</dbReference>
<dbReference type="RefSeq" id="XP_001642906.1">
    <property type="nucleotide sequence ID" value="XM_001642856.1"/>
</dbReference>
<feature type="domain" description="GDS1 winged helix" evidence="2">
    <location>
        <begin position="101"/>
        <end position="196"/>
    </location>
</feature>
<feature type="region of interest" description="Disordered" evidence="1">
    <location>
        <begin position="272"/>
        <end position="337"/>
    </location>
</feature>
<evidence type="ECO:0000313" key="4">
    <source>
        <dbReference type="Proteomes" id="UP000000267"/>
    </source>
</evidence>
<proteinExistence type="predicted"/>
<feature type="compositionally biased region" description="Polar residues" evidence="1">
    <location>
        <begin position="394"/>
        <end position="405"/>
    </location>
</feature>
<dbReference type="Proteomes" id="UP000000267">
    <property type="component" value="Unassembled WGS sequence"/>
</dbReference>
<feature type="region of interest" description="Disordered" evidence="1">
    <location>
        <begin position="204"/>
        <end position="237"/>
    </location>
</feature>
<dbReference type="FunCoup" id="A7TRQ4">
    <property type="interactions" value="128"/>
</dbReference>
<dbReference type="AlphaFoldDB" id="A7TRQ4"/>
<evidence type="ECO:0000313" key="3">
    <source>
        <dbReference type="EMBL" id="EDO15048.1"/>
    </source>
</evidence>
<evidence type="ECO:0000259" key="2">
    <source>
        <dbReference type="Pfam" id="PF25318"/>
    </source>
</evidence>
<evidence type="ECO:0000256" key="1">
    <source>
        <dbReference type="SAM" id="MobiDB-lite"/>
    </source>
</evidence>
<feature type="compositionally biased region" description="Polar residues" evidence="1">
    <location>
        <begin position="272"/>
        <end position="296"/>
    </location>
</feature>